<keyword evidence="2" id="KW-1185">Reference proteome</keyword>
<name>A0A4Q1QX76_9ACTN</name>
<dbReference type="Pfam" id="PF07366">
    <property type="entry name" value="SnoaL"/>
    <property type="match status" value="1"/>
</dbReference>
<dbReference type="GO" id="GO:0030638">
    <property type="term" value="P:polyketide metabolic process"/>
    <property type="evidence" value="ECO:0007669"/>
    <property type="project" value="InterPro"/>
</dbReference>
<dbReference type="SUPFAM" id="SSF54427">
    <property type="entry name" value="NTF2-like"/>
    <property type="match status" value="1"/>
</dbReference>
<dbReference type="InterPro" id="IPR009959">
    <property type="entry name" value="Cyclase_SnoaL-like"/>
</dbReference>
<dbReference type="InterPro" id="IPR032710">
    <property type="entry name" value="NTF2-like_dom_sf"/>
</dbReference>
<gene>
    <name evidence="1" type="ORF">EST54_10380</name>
</gene>
<organism evidence="1 2">
    <name type="scientific">Streptomyces sioyaensis</name>
    <dbReference type="NCBI Taxonomy" id="67364"/>
    <lineage>
        <taxon>Bacteria</taxon>
        <taxon>Bacillati</taxon>
        <taxon>Actinomycetota</taxon>
        <taxon>Actinomycetes</taxon>
        <taxon>Kitasatosporales</taxon>
        <taxon>Streptomycetaceae</taxon>
        <taxon>Streptomyces</taxon>
    </lineage>
</organism>
<dbReference type="InterPro" id="IPR006311">
    <property type="entry name" value="TAT_signal"/>
</dbReference>
<protein>
    <recommendedName>
        <fullName evidence="3">Polyketide cyclase</fullName>
    </recommendedName>
</protein>
<dbReference type="Proteomes" id="UP000289482">
    <property type="component" value="Unassembled WGS sequence"/>
</dbReference>
<dbReference type="PROSITE" id="PS51318">
    <property type="entry name" value="TAT"/>
    <property type="match status" value="1"/>
</dbReference>
<evidence type="ECO:0000313" key="2">
    <source>
        <dbReference type="Proteomes" id="UP000289482"/>
    </source>
</evidence>
<dbReference type="AlphaFoldDB" id="A0A4Q1QX76"/>
<comment type="caution">
    <text evidence="1">The sequence shown here is derived from an EMBL/GenBank/DDBJ whole genome shotgun (WGS) entry which is preliminary data.</text>
</comment>
<evidence type="ECO:0008006" key="3">
    <source>
        <dbReference type="Google" id="ProtNLM"/>
    </source>
</evidence>
<dbReference type="EMBL" id="SDIF01000021">
    <property type="protein sequence ID" value="RXS67947.1"/>
    <property type="molecule type" value="Genomic_DNA"/>
</dbReference>
<dbReference type="RefSeq" id="WP_129247309.1">
    <property type="nucleotide sequence ID" value="NZ_JABZEL010000008.1"/>
</dbReference>
<sequence>MIDRRNVLRSGGAAALGALAITAISSGTDLATAATGSRELLGDPASTPQAESLWPAHLTDTERKHLKVFDELDFVVYSGQQWDRLSESHAQNIRVHWPDGHYTDGIDRHIADMKSQFVWAPDTRITEHPIRIAKDNLTSVTGVMQGTFTRPMPDGNGGFIQPTGKKFAINMATVGIWNKLGVMEEEFLFWDNRTFYQQIGLA</sequence>
<evidence type="ECO:0000313" key="1">
    <source>
        <dbReference type="EMBL" id="RXS67947.1"/>
    </source>
</evidence>
<dbReference type="GeneID" id="95778395"/>
<accession>A0A4Q1QX76</accession>
<dbReference type="Gene3D" id="3.10.450.50">
    <property type="match status" value="1"/>
</dbReference>
<reference evidence="1 2" key="1">
    <citation type="submission" date="2019-01" db="EMBL/GenBank/DDBJ databases">
        <title>Draft genome sequences of the type strain Streptomyces sioyaensis DSM 40032 and its novel strain, TM32, a thermotolerant antibiotics-producing actinobacterium.</title>
        <authorList>
            <person name="Nakaew N."/>
            <person name="Lumyong S."/>
            <person name="Sloan W.T."/>
            <person name="Sungthong R."/>
        </authorList>
    </citation>
    <scope>NUCLEOTIDE SEQUENCE [LARGE SCALE GENOMIC DNA]</scope>
    <source>
        <strain evidence="1 2">DSM 40032</strain>
    </source>
</reference>
<proteinExistence type="predicted"/>